<dbReference type="InterPro" id="IPR038666">
    <property type="entry name" value="SSP1_head-tail_sf"/>
</dbReference>
<dbReference type="InterPro" id="IPR008767">
    <property type="entry name" value="Phage_SPP1_head-tail_adaptor"/>
</dbReference>
<accession>A0A8G0ZXT9</accession>
<dbReference type="Pfam" id="PF05521">
    <property type="entry name" value="Phage_HCP"/>
    <property type="match status" value="1"/>
</dbReference>
<dbReference type="RefSeq" id="WP_220663098.1">
    <property type="nucleotide sequence ID" value="NZ_CP069370.1"/>
</dbReference>
<protein>
    <submittedName>
        <fullName evidence="1">Head-tail adaptor protein</fullName>
    </submittedName>
</protein>
<evidence type="ECO:0000313" key="1">
    <source>
        <dbReference type="EMBL" id="QYZ70881.1"/>
    </source>
</evidence>
<dbReference type="KEGG" id="nsm:JO391_05035"/>
<dbReference type="Gene3D" id="2.40.10.270">
    <property type="entry name" value="Bacteriophage SPP1 head-tail adaptor protein"/>
    <property type="match status" value="1"/>
</dbReference>
<keyword evidence="2" id="KW-1185">Reference proteome</keyword>
<dbReference type="AlphaFoldDB" id="A0A8G0ZXT9"/>
<dbReference type="Proteomes" id="UP000826300">
    <property type="component" value="Chromosome"/>
</dbReference>
<gene>
    <name evidence="1" type="ORF">JO391_05035</name>
</gene>
<dbReference type="EMBL" id="CP069370">
    <property type="protein sequence ID" value="QYZ70881.1"/>
    <property type="molecule type" value="Genomic_DNA"/>
</dbReference>
<evidence type="ECO:0000313" key="2">
    <source>
        <dbReference type="Proteomes" id="UP000826300"/>
    </source>
</evidence>
<organism evidence="1 2">
    <name type="scientific">Neotabrizicola shimadae</name>
    <dbReference type="NCBI Taxonomy" id="2807096"/>
    <lineage>
        <taxon>Bacteria</taxon>
        <taxon>Pseudomonadati</taxon>
        <taxon>Pseudomonadota</taxon>
        <taxon>Alphaproteobacteria</taxon>
        <taxon>Rhodobacterales</taxon>
        <taxon>Paracoccaceae</taxon>
        <taxon>Neotabrizicola</taxon>
    </lineage>
</organism>
<proteinExistence type="predicted"/>
<name>A0A8G0ZXT9_9RHOB</name>
<reference evidence="1" key="1">
    <citation type="submission" date="2021-02" db="EMBL/GenBank/DDBJ databases">
        <title>Rhodobacter shimadae sp. nov., an aerobic anoxygenic phototrophic bacterium isolated from a hot spring.</title>
        <authorList>
            <person name="Muramatsu S."/>
            <person name="Haruta S."/>
            <person name="Hirose S."/>
            <person name="Hanada S."/>
        </authorList>
    </citation>
    <scope>NUCLEOTIDE SEQUENCE</scope>
    <source>
        <strain evidence="1">N10</strain>
    </source>
</reference>
<sequence length="112" mass="11900">MSSIRLGRRLVLEEAQSAGDGAGGLAESWVALGVLWAEVAPGAGREAAGEEVWAAQVPLRITVRAAAVGDARRPKPGQRFREGGRLFRILAVSERDACGRYLACMAREEVPA</sequence>